<evidence type="ECO:0000313" key="3">
    <source>
        <dbReference type="EMBL" id="CAH3149993.1"/>
    </source>
</evidence>
<comment type="caution">
    <text evidence="3">The sequence shown here is derived from an EMBL/GenBank/DDBJ whole genome shotgun (WGS) entry which is preliminary data.</text>
</comment>
<proteinExistence type="predicted"/>
<name>A0ABN8PSG8_9CNID</name>
<feature type="region of interest" description="Disordered" evidence="1">
    <location>
        <begin position="243"/>
        <end position="300"/>
    </location>
</feature>
<feature type="transmembrane region" description="Helical" evidence="2">
    <location>
        <begin position="12"/>
        <end position="34"/>
    </location>
</feature>
<keyword evidence="2" id="KW-0812">Transmembrane</keyword>
<sequence>MSKKCFVIKSCLYFVCFGVISIMLAIALSDWGYYGPEPILKVWNARKQSTEEMLLDSTNAANEFISPSVKSFIRASTTDNSLKGLAVYLSLTNACQTLDDVSKAKNQVHKIALVTLMQNNQSTCTLEDLAKNVQNAGYSLLIYFCATPPFRVKNSKNKVMIMIPVATVYDTNVGEVKRIFSHADRTDVDIACLPPNGQQIDYLRKMESYLKRLYFWFLIGPLITLEWMRRTRKFCCMSDSQEEQRVGEERATENEGNAAENEIRTMEEGENGTEEPLASNYQESRGRNPGREVSSQSSEEQPLLVEFTRLPRRNRRSLDNLKLTALRTVAIGLTLKVSFSSSMHIVWKLNKPTESLFEGLSENVEFGPREQTATLTLYPRDEETVVHFELSDVASPDSAPSLETVIQLCQGSDGVRLRVWPCIQTSRMDVSRSMMCAVRYKSTKSPLSQL</sequence>
<protein>
    <submittedName>
        <fullName evidence="3">Uncharacterized protein</fullName>
    </submittedName>
</protein>
<accession>A0ABN8PSG8</accession>
<evidence type="ECO:0000256" key="1">
    <source>
        <dbReference type="SAM" id="MobiDB-lite"/>
    </source>
</evidence>
<keyword evidence="2" id="KW-1133">Transmembrane helix</keyword>
<dbReference type="Proteomes" id="UP001159405">
    <property type="component" value="Unassembled WGS sequence"/>
</dbReference>
<organism evidence="3 4">
    <name type="scientific">Porites lobata</name>
    <dbReference type="NCBI Taxonomy" id="104759"/>
    <lineage>
        <taxon>Eukaryota</taxon>
        <taxon>Metazoa</taxon>
        <taxon>Cnidaria</taxon>
        <taxon>Anthozoa</taxon>
        <taxon>Hexacorallia</taxon>
        <taxon>Scleractinia</taxon>
        <taxon>Fungiina</taxon>
        <taxon>Poritidae</taxon>
        <taxon>Porites</taxon>
    </lineage>
</organism>
<keyword evidence="2" id="KW-0472">Membrane</keyword>
<feature type="compositionally biased region" description="Basic and acidic residues" evidence="1">
    <location>
        <begin position="243"/>
        <end position="253"/>
    </location>
</feature>
<dbReference type="EMBL" id="CALNXK010000088">
    <property type="protein sequence ID" value="CAH3149993.1"/>
    <property type="molecule type" value="Genomic_DNA"/>
</dbReference>
<gene>
    <name evidence="3" type="ORF">PLOB_00047325</name>
</gene>
<keyword evidence="4" id="KW-1185">Reference proteome</keyword>
<evidence type="ECO:0000256" key="2">
    <source>
        <dbReference type="SAM" id="Phobius"/>
    </source>
</evidence>
<evidence type="ECO:0000313" key="4">
    <source>
        <dbReference type="Proteomes" id="UP001159405"/>
    </source>
</evidence>
<reference evidence="3 4" key="1">
    <citation type="submission" date="2022-05" db="EMBL/GenBank/DDBJ databases">
        <authorList>
            <consortium name="Genoscope - CEA"/>
            <person name="William W."/>
        </authorList>
    </citation>
    <scope>NUCLEOTIDE SEQUENCE [LARGE SCALE GENOMIC DNA]</scope>
</reference>